<dbReference type="InterPro" id="IPR044946">
    <property type="entry name" value="Restrct_endonuc_typeI_TRD_sf"/>
</dbReference>
<dbReference type="InterPro" id="IPR052021">
    <property type="entry name" value="Type-I_RS_S_subunit"/>
</dbReference>
<evidence type="ECO:0000313" key="5">
    <source>
        <dbReference type="EMBL" id="RKE95561.1"/>
    </source>
</evidence>
<feature type="domain" description="Type I restriction modification DNA specificity" evidence="4">
    <location>
        <begin position="143"/>
        <end position="231"/>
    </location>
</feature>
<dbReference type="OrthoDB" id="512700at2"/>
<dbReference type="STRING" id="1443111.Z949_2053"/>
<evidence type="ECO:0000256" key="3">
    <source>
        <dbReference type="ARBA" id="ARBA00023125"/>
    </source>
</evidence>
<dbReference type="EMBL" id="RAQK01000001">
    <property type="protein sequence ID" value="RKE95561.1"/>
    <property type="molecule type" value="Genomic_DNA"/>
</dbReference>
<feature type="domain" description="Type I restriction modification DNA specificity" evidence="4">
    <location>
        <begin position="1"/>
        <end position="40"/>
    </location>
</feature>
<sequence length="271" mass="29979">MKTVNIPQPDLPTQERIAAILSAYDDLIENNRRRIALLEQAARLLYREWFVHFRFPGHETAKFLDGLPEGWELKLLPEVCVEGDGIQTGPFGSQLHQADYTEEGVPVIMPKNIKGNTIDCDGIARIPEALADKLGRHRMIVGDTVYGRRGEIGRRAFIDEKQAGFFCGTGCLRIRPNTSVIDARYLFETLGAPDTAGFIVNQALGSTMPNLSAGALKQVPILYPPLDIQAAFKAIATPKFEAVDVLETQNTKLTAARDLLLPRLMDGRLPV</sequence>
<keyword evidence="2" id="KW-0680">Restriction system</keyword>
<evidence type="ECO:0000256" key="1">
    <source>
        <dbReference type="ARBA" id="ARBA00010923"/>
    </source>
</evidence>
<evidence type="ECO:0000259" key="4">
    <source>
        <dbReference type="Pfam" id="PF01420"/>
    </source>
</evidence>
<organism evidence="5 6">
    <name type="scientific">Sulfitobacter guttiformis</name>
    <dbReference type="NCBI Taxonomy" id="74349"/>
    <lineage>
        <taxon>Bacteria</taxon>
        <taxon>Pseudomonadati</taxon>
        <taxon>Pseudomonadota</taxon>
        <taxon>Alphaproteobacteria</taxon>
        <taxon>Rhodobacterales</taxon>
        <taxon>Roseobacteraceae</taxon>
        <taxon>Sulfitobacter</taxon>
    </lineage>
</organism>
<name>A0A420DMW4_9RHOB</name>
<gene>
    <name evidence="5" type="ORF">C8N30_0097</name>
</gene>
<dbReference type="CDD" id="cd16961">
    <property type="entry name" value="RMtype1_S_TRD-CR_like"/>
    <property type="match status" value="1"/>
</dbReference>
<comment type="caution">
    <text evidence="5">The sequence shown here is derived from an EMBL/GenBank/DDBJ whole genome shotgun (WGS) entry which is preliminary data.</text>
</comment>
<comment type="similarity">
    <text evidence="1">Belongs to the type-I restriction system S methylase family.</text>
</comment>
<dbReference type="Gene3D" id="3.90.220.20">
    <property type="entry name" value="DNA methylase specificity domains"/>
    <property type="match status" value="2"/>
</dbReference>
<dbReference type="PANTHER" id="PTHR30408:SF13">
    <property type="entry name" value="TYPE I RESTRICTION ENZYME HINDI SPECIFICITY SUBUNIT"/>
    <property type="match status" value="1"/>
</dbReference>
<dbReference type="GO" id="GO:0003677">
    <property type="term" value="F:DNA binding"/>
    <property type="evidence" value="ECO:0007669"/>
    <property type="project" value="UniProtKB-KW"/>
</dbReference>
<keyword evidence="3" id="KW-0238">DNA-binding</keyword>
<protein>
    <submittedName>
        <fullName evidence="5">Type I restriction modification DNA specificity protein</fullName>
    </submittedName>
</protein>
<keyword evidence="6" id="KW-1185">Reference proteome</keyword>
<dbReference type="Proteomes" id="UP000284407">
    <property type="component" value="Unassembled WGS sequence"/>
</dbReference>
<evidence type="ECO:0000313" key="6">
    <source>
        <dbReference type="Proteomes" id="UP000284407"/>
    </source>
</evidence>
<dbReference type="GO" id="GO:0009307">
    <property type="term" value="P:DNA restriction-modification system"/>
    <property type="evidence" value="ECO:0007669"/>
    <property type="project" value="UniProtKB-KW"/>
</dbReference>
<proteinExistence type="inferred from homology"/>
<dbReference type="PANTHER" id="PTHR30408">
    <property type="entry name" value="TYPE-1 RESTRICTION ENZYME ECOKI SPECIFICITY PROTEIN"/>
    <property type="match status" value="1"/>
</dbReference>
<reference evidence="5 6" key="1">
    <citation type="submission" date="2018-09" db="EMBL/GenBank/DDBJ databases">
        <title>Genomic Encyclopedia of Archaeal and Bacterial Type Strains, Phase II (KMG-II): from individual species to whole genera.</title>
        <authorList>
            <person name="Goeker M."/>
        </authorList>
    </citation>
    <scope>NUCLEOTIDE SEQUENCE [LARGE SCALE GENOMIC DNA]</scope>
    <source>
        <strain evidence="5 6">DSM 11458</strain>
    </source>
</reference>
<accession>A0A420DMW4</accession>
<dbReference type="InterPro" id="IPR000055">
    <property type="entry name" value="Restrct_endonuc_typeI_TRD"/>
</dbReference>
<dbReference type="AlphaFoldDB" id="A0A420DMW4"/>
<dbReference type="SUPFAM" id="SSF116734">
    <property type="entry name" value="DNA methylase specificity domain"/>
    <property type="match status" value="2"/>
</dbReference>
<dbReference type="Pfam" id="PF01420">
    <property type="entry name" value="Methylase_S"/>
    <property type="match status" value="2"/>
</dbReference>
<evidence type="ECO:0000256" key="2">
    <source>
        <dbReference type="ARBA" id="ARBA00022747"/>
    </source>
</evidence>